<organism evidence="2 3">
    <name type="scientific">Bacillus cereus</name>
    <dbReference type="NCBI Taxonomy" id="1396"/>
    <lineage>
        <taxon>Bacteria</taxon>
        <taxon>Bacillati</taxon>
        <taxon>Bacillota</taxon>
        <taxon>Bacilli</taxon>
        <taxon>Bacillales</taxon>
        <taxon>Bacillaceae</taxon>
        <taxon>Bacillus</taxon>
        <taxon>Bacillus cereus group</taxon>
    </lineage>
</organism>
<keyword evidence="1" id="KW-0175">Coiled coil</keyword>
<accession>A0A164LF20</accession>
<gene>
    <name evidence="2" type="ORF">B4088_5492</name>
</gene>
<evidence type="ECO:0000313" key="2">
    <source>
        <dbReference type="EMBL" id="KZD55747.1"/>
    </source>
</evidence>
<name>A0A164LF20_BACCE</name>
<dbReference type="Proteomes" id="UP000076482">
    <property type="component" value="Unassembled WGS sequence"/>
</dbReference>
<comment type="caution">
    <text evidence="2">The sequence shown here is derived from an EMBL/GenBank/DDBJ whole genome shotgun (WGS) entry which is preliminary data.</text>
</comment>
<proteinExistence type="predicted"/>
<feature type="coiled-coil region" evidence="1">
    <location>
        <begin position="17"/>
        <end position="65"/>
    </location>
</feature>
<dbReference type="RefSeq" id="WP_063263008.1">
    <property type="nucleotide sequence ID" value="NZ_LJKE01000104.1"/>
</dbReference>
<dbReference type="AlphaFoldDB" id="A0A164LF20"/>
<dbReference type="EMBL" id="LJKE01000104">
    <property type="protein sequence ID" value="KZD55747.1"/>
    <property type="molecule type" value="Genomic_DNA"/>
</dbReference>
<evidence type="ECO:0000256" key="1">
    <source>
        <dbReference type="SAM" id="Coils"/>
    </source>
</evidence>
<protein>
    <submittedName>
        <fullName evidence="2">Uncharacterized protein</fullName>
    </submittedName>
</protein>
<evidence type="ECO:0000313" key="3">
    <source>
        <dbReference type="Proteomes" id="UP000076482"/>
    </source>
</evidence>
<reference evidence="2 3" key="1">
    <citation type="submission" date="2015-09" db="EMBL/GenBank/DDBJ databases">
        <title>Bacillus cereus food isolates.</title>
        <authorList>
            <person name="Boekhorst J."/>
        </authorList>
    </citation>
    <scope>NUCLEOTIDE SEQUENCE [LARGE SCALE GENOMIC DNA]</scope>
    <source>
        <strain evidence="2 3">B4088</strain>
    </source>
</reference>
<dbReference type="PATRIC" id="fig|1396.535.peg.6065"/>
<sequence>MMEQVKLGVTKVMETEKEEIMMQMKVAKEKIDVIQEEINVKGKEKRVLENQYTVLEERLERLRYNGLTQHEYFKAIWGMEIEDGDYTIRIGGVWENELSARITFGKKEYTLKGRFSLEGGLLRIANLDKNGGVKSSKERTYSDLSEADRQIYEDLSVVKNKYGSMMVEGKIKPLSSVKE</sequence>